<name>A0A8D4BDZ7_STRFA</name>
<dbReference type="InterPro" id="IPR009081">
    <property type="entry name" value="PP-bd_ACP"/>
</dbReference>
<dbReference type="EC" id="2.3.1.94" evidence="14"/>
<comment type="cofactor">
    <cofactor evidence="1">
        <name>pantetheine 4'-phosphate</name>
        <dbReference type="ChEBI" id="CHEBI:47942"/>
    </cofactor>
</comment>
<dbReference type="Pfam" id="PF08990">
    <property type="entry name" value="Docking"/>
    <property type="match status" value="1"/>
</dbReference>
<dbReference type="SMART" id="SM00823">
    <property type="entry name" value="PKS_PP"/>
    <property type="match status" value="2"/>
</dbReference>
<dbReference type="InterPro" id="IPR013968">
    <property type="entry name" value="PKS_KR"/>
</dbReference>
<dbReference type="InterPro" id="IPR036291">
    <property type="entry name" value="NAD(P)-bd_dom_sf"/>
</dbReference>
<evidence type="ECO:0000313" key="14">
    <source>
        <dbReference type="EMBL" id="ADW02439.1"/>
    </source>
</evidence>
<feature type="active site" description="Proton donor; for dehydratase activity" evidence="9">
    <location>
        <position position="1118"/>
    </location>
</feature>
<dbReference type="CDD" id="cd00833">
    <property type="entry name" value="PKS"/>
    <property type="match status" value="2"/>
</dbReference>
<dbReference type="Gene3D" id="3.40.50.720">
    <property type="entry name" value="NAD(P)-binding Rossmann-like Domain"/>
    <property type="match status" value="2"/>
</dbReference>
<evidence type="ECO:0000313" key="15">
    <source>
        <dbReference type="Proteomes" id="UP000002066"/>
    </source>
</evidence>
<feature type="domain" description="PKS/mFAS DH" evidence="13">
    <location>
        <begin position="926"/>
        <end position="1192"/>
    </location>
</feature>
<feature type="domain" description="PKS/mFAS DH" evidence="13">
    <location>
        <begin position="2632"/>
        <end position="2903"/>
    </location>
</feature>
<evidence type="ECO:0000256" key="10">
    <source>
        <dbReference type="SAM" id="Coils"/>
    </source>
</evidence>
<dbReference type="InterPro" id="IPR055123">
    <property type="entry name" value="SpnB-like_Rossmann"/>
</dbReference>
<dbReference type="InterPro" id="IPR014043">
    <property type="entry name" value="Acyl_transferase_dom"/>
</dbReference>
<dbReference type="Pfam" id="PF16197">
    <property type="entry name" value="KAsynt_C_assoc"/>
    <property type="match status" value="2"/>
</dbReference>
<feature type="domain" description="Carrier" evidence="11">
    <location>
        <begin position="3342"/>
        <end position="3420"/>
    </location>
</feature>
<dbReference type="InterPro" id="IPR036736">
    <property type="entry name" value="ACP-like_sf"/>
</dbReference>
<dbReference type="InterPro" id="IPR006162">
    <property type="entry name" value="Ppantetheine_attach_site"/>
</dbReference>
<dbReference type="GO" id="GO:0050111">
    <property type="term" value="F:mycocerosate synthase activity"/>
    <property type="evidence" value="ECO:0007669"/>
    <property type="project" value="UniProtKB-EC"/>
</dbReference>
<keyword evidence="10" id="KW-0175">Coiled coil</keyword>
<dbReference type="InterPro" id="IPR015083">
    <property type="entry name" value="NorB/c/GfsB-D-like_docking"/>
</dbReference>
<dbReference type="InterPro" id="IPR042104">
    <property type="entry name" value="PKS_dehydratase_sf"/>
</dbReference>
<dbReference type="Proteomes" id="UP000002066">
    <property type="component" value="Chromosome"/>
</dbReference>
<feature type="active site" description="Proton donor; for dehydratase activity" evidence="9">
    <location>
        <position position="2826"/>
    </location>
</feature>
<dbReference type="SMART" id="SM01294">
    <property type="entry name" value="PKS_PP_betabranch"/>
    <property type="match status" value="1"/>
</dbReference>
<proteinExistence type="predicted"/>
<comment type="pathway">
    <text evidence="2">Antibiotic biosynthesis.</text>
</comment>
<dbReference type="SUPFAM" id="SSF51735">
    <property type="entry name" value="NAD(P)-binding Rossmann-fold domains"/>
    <property type="match status" value="4"/>
</dbReference>
<dbReference type="FunFam" id="3.40.47.10:FF:000019">
    <property type="entry name" value="Polyketide synthase type I"/>
    <property type="match status" value="2"/>
</dbReference>
<dbReference type="PROSITE" id="PS52004">
    <property type="entry name" value="KS3_2"/>
    <property type="match status" value="2"/>
</dbReference>
<dbReference type="Pfam" id="PF22953">
    <property type="entry name" value="SpnB_Rossmann"/>
    <property type="match status" value="2"/>
</dbReference>
<dbReference type="PANTHER" id="PTHR43775:SF51">
    <property type="entry name" value="INACTIVE PHENOLPHTHIOCEROL SYNTHESIS POLYKETIDE SYNTHASE TYPE I PKS1-RELATED"/>
    <property type="match status" value="1"/>
</dbReference>
<dbReference type="Gene3D" id="3.10.129.110">
    <property type="entry name" value="Polyketide synthase dehydratase"/>
    <property type="match status" value="2"/>
</dbReference>
<dbReference type="InterPro" id="IPR049551">
    <property type="entry name" value="PKS_DH_C"/>
</dbReference>
<dbReference type="InterPro" id="IPR057326">
    <property type="entry name" value="KR_dom"/>
</dbReference>
<dbReference type="SUPFAM" id="SSF47336">
    <property type="entry name" value="ACP-like"/>
    <property type="match status" value="2"/>
</dbReference>
<evidence type="ECO:0000256" key="4">
    <source>
        <dbReference type="ARBA" id="ARBA00022553"/>
    </source>
</evidence>
<dbReference type="EMBL" id="CP002475">
    <property type="protein sequence ID" value="ADW02439.1"/>
    <property type="molecule type" value="Genomic_DNA"/>
</dbReference>
<dbReference type="InterPro" id="IPR018201">
    <property type="entry name" value="Ketoacyl_synth_AS"/>
</dbReference>
<dbReference type="SUPFAM" id="SSF53901">
    <property type="entry name" value="Thiolase-like"/>
    <property type="match status" value="2"/>
</dbReference>
<dbReference type="Pfam" id="PF02801">
    <property type="entry name" value="Ketoacyl-synt_C"/>
    <property type="match status" value="2"/>
</dbReference>
<keyword evidence="3" id="KW-0596">Phosphopantetheine</keyword>
<dbReference type="Gene3D" id="3.30.70.3290">
    <property type="match status" value="2"/>
</dbReference>
<dbReference type="Gene3D" id="1.10.1200.10">
    <property type="entry name" value="ACP-like"/>
    <property type="match status" value="2"/>
</dbReference>
<evidence type="ECO:0000256" key="2">
    <source>
        <dbReference type="ARBA" id="ARBA00004792"/>
    </source>
</evidence>
<dbReference type="InterPro" id="IPR016039">
    <property type="entry name" value="Thiolase-like"/>
</dbReference>
<dbReference type="SMART" id="SM00826">
    <property type="entry name" value="PKS_DH"/>
    <property type="match status" value="2"/>
</dbReference>
<dbReference type="GO" id="GO:0004312">
    <property type="term" value="F:fatty acid synthase activity"/>
    <property type="evidence" value="ECO:0007669"/>
    <property type="project" value="TreeGrafter"/>
</dbReference>
<dbReference type="PROSITE" id="PS52019">
    <property type="entry name" value="PKS_MFAS_DH"/>
    <property type="match status" value="2"/>
</dbReference>
<protein>
    <submittedName>
        <fullName evidence="14">Mycocerosate synthase, 6-deoxyerythronolide-B synthase</fullName>
        <ecNumber evidence="14">2.3.1.111</ecNumber>
        <ecNumber evidence="14">2.3.1.94</ecNumber>
    </submittedName>
</protein>
<dbReference type="Gene3D" id="3.40.47.10">
    <property type="match status" value="2"/>
</dbReference>
<feature type="region of interest" description="N-terminal hotdog fold" evidence="9">
    <location>
        <begin position="2632"/>
        <end position="2755"/>
    </location>
</feature>
<dbReference type="SMART" id="SM00827">
    <property type="entry name" value="PKS_AT"/>
    <property type="match status" value="2"/>
</dbReference>
<feature type="domain" description="Ketosynthase family 3 (KS3)" evidence="12">
    <location>
        <begin position="34"/>
        <end position="458"/>
    </location>
</feature>
<dbReference type="PROSITE" id="PS00012">
    <property type="entry name" value="PHOSPHOPANTETHEINE"/>
    <property type="match status" value="2"/>
</dbReference>
<dbReference type="Pfam" id="PF00698">
    <property type="entry name" value="Acyl_transf_1"/>
    <property type="match status" value="2"/>
</dbReference>
<evidence type="ECO:0000256" key="3">
    <source>
        <dbReference type="ARBA" id="ARBA00022450"/>
    </source>
</evidence>
<dbReference type="InterPro" id="IPR014030">
    <property type="entry name" value="Ketoacyl_synth_N"/>
</dbReference>
<keyword evidence="8 14" id="KW-0012">Acyltransferase</keyword>
<dbReference type="Pfam" id="PF00550">
    <property type="entry name" value="PP-binding"/>
    <property type="match status" value="2"/>
</dbReference>
<dbReference type="SUPFAM" id="SSF52151">
    <property type="entry name" value="FabD/lysophospholipase-like"/>
    <property type="match status" value="2"/>
</dbReference>
<feature type="region of interest" description="C-terminal hotdog fold" evidence="9">
    <location>
        <begin position="2767"/>
        <end position="2903"/>
    </location>
</feature>
<organism evidence="14 15">
    <name type="scientific">Streptomyces pratensis (strain ATCC 33331 / IAF-45CD)</name>
    <dbReference type="NCBI Taxonomy" id="591167"/>
    <lineage>
        <taxon>Bacteria</taxon>
        <taxon>Bacillati</taxon>
        <taxon>Actinomycetota</taxon>
        <taxon>Actinomycetes</taxon>
        <taxon>Kitasatosporales</taxon>
        <taxon>Streptomycetaceae</taxon>
        <taxon>Streptomyces</taxon>
    </lineage>
</organism>
<evidence type="ECO:0000256" key="9">
    <source>
        <dbReference type="PROSITE-ProRule" id="PRU01363"/>
    </source>
</evidence>
<evidence type="ECO:0000259" key="11">
    <source>
        <dbReference type="PROSITE" id="PS50075"/>
    </source>
</evidence>
<feature type="domain" description="Ketosynthase family 3 (KS3)" evidence="12">
    <location>
        <begin position="1743"/>
        <end position="2169"/>
    </location>
</feature>
<sequence length="3511" mass="365882">MDTSVEQIVEALREAMLENERLRRANDRISEAAHEPVAVVAMSCRYPGGVSTPEQLWQLVDAGVDAVGDFPADRDWDVDAIYDPDPDAPGRTHVREGGFLHDAPRFDPGFFGISPREAVAMDPQQRLLLETAWEAFERAGIDPHTLRGSRTGIYAGVMYHDYGSWLTEVPEGVEGYLGNGNLGSVASGRVSYTLGLEGPAVTIDTACSSSLVALHLAVQALRTGECGLALAGGVTVMSTPDTFIDFSRQRGLALDGRCKSFAEGADGTGWGEGVGMLLLERLSDARRHGHKVLAVVRGTAVNQDGASNGLTAPNGPSQQRVIRAALADARLEPRQVHAVEAHGTGTPLGDPIEAQALLATYGQDRAEPLWLGSVKSNIGHTQAAAGVAGVIKMVMAMRHGRLPRTLHAGQPTSQVDWEAGAVELLAEPREWPAPGELRRAAVSSFGISGTNAHVIVEAAPDPEPREKEPVWDRPLPLVLSARDEPGLAAQARRLLDHLATGTDPVPDVAHTLATSRAALDRRAVVVGADAATVTAGLTALAESDPASGVVRGAPAGESRIAFVFPGQGSQWAGMAADLLDTSEVFAASLADCAEALAPFTDWDLLATVRERRPLERVDVVQPALWAIMVSLAEVWRAHGVRPAAVIGHSQGEIAAACVAGALSLSDGARVVALRSRAIAEALSGLGGGMMSVALPESRARELVAAHDGRVSVAAVNGASSVVLSGDSDVLDALRATIVADGGRAKRLPVDYASHCAHVESIRERLLTDLADVRPRAADVPFYSTVTNGVLDTTTLDAGYWYTNLRQGVLFEPTTRTLLGAGYGVFVECSPHPVLLNSIEETADAAGTDVTGLGSLRRDDGGADRLLTSLGEAFVAGVPVDWSPVFAGMPVRTADLPTYAFQRERYWLGRSAATGDVTAAGLRSAGHPLLGAAVPVAGGGTLFTGRLSLSTTPWLADHAVSGTTLLPGTALVELALSAGHELGCGHVTELTLQAPLPLPERGAVQLQLHVAAADGQGHRAVTVHSRPESADEAAWTLNASGLLAPQSARPAFDLAAWPPPGAQPVPVDGAYAELAVLGYEYGPAFQGLRAVWRRGDETYADVELPTEAGGFALHPALFDAALHADGLGAHGQETARLPFAWTGVSLYAAGATALRVRLRGGDTLSLELADPTGAPVAAVEALVSRPADSGASASPVRADDLYRLDWPVVPVPDAAAPAHAVLAEGGTAALAPLPEWVVLPVTGGDDPAASVREATVQALTALHDWLADDRTATARLLVLTAGAVTTGEEDGPLDLPGAAVWGLVRAAQGEHPDRIVLVDTAPGAVDGEDRIAAAVRAAATSGEPQLALRGDTVRVPRLARAVVRGSAAALDPDGTVLITGGTGVLGAVVARHLATAHGVRRLVLAGRSGTSADDFADLAESGVQVVVARCDAAERDELAALLAEVPAAHPLTAVVHLAGVLDDGLVTDQTPERLDAVLRPKADAAWNLHELTRDADLAAFVLFSSAAGTVDGAGQSGYAAANAFLDALAAHRGSLGLPALSLAWGFWEQRTGMTAHLTDADVARMTRAGVRPLPTEEGLRLFDAALAADERLLLPIGLDLRALRGADGVPALLRGLVPAPARRAAATRTAGDSFTDRLAALGAAERDAELMELIRTQVAAVLGHGSDMVLDPRRSFREAGFDSLTAVELRNRLGGAVGLRLPATLVFDHPDADALVRYLRTELLGADAGDAPGAAAPETAYAADEPVAIVGMACRYPGGVTTPEEFWRLLADGGNGMGDFPDDRGWDLDTLYDPEPGKPGHCSTRSGGFLYDAAEFDHDFFGIGPREALAMDPQQRLLLETSWEALERAGIDPHSVRGSRTGVFAGVMYHDYGSRLRDVPEAVRDYLGNGSLASVVSGRVAYALGLEGPALTVDTACSSSLVALHLAAQALRRGECTLAMAGGVSVMSTVDTFVDFSRQRNLAADGRVKSFADAADGTALSEGAGVLVLERLSDARRLGHRVWAVVRGSAVNQDGASNGLTAPNGPSQQRVLGQALVSAGVSAADVDVVEAHGTGTELGDPIEAQALLAVYGQGRSEDRPLWLGSVKSNIGHTQAAAGVAGVMKMVLALGEGVLPRSLYAGVPSRKVEWGAGRVRLLDVEREWVRGERVRRAGVSSFGISGTNAHVILEEAPDDDTSPRTEAETLSPLLPVVVSGATPEALAAQAGRLRAVADERIADLAHSLATGRADLTHRGAIVARDRDELLAGLTALADGATTDHVVRGRPVAGRTAFLFTGQGAQRTGMGRGLYDTHPAFRRALDEVCDALDAHLDRPLREVMWAEPGTDAAESLDHTLYTQSALFAVETALYRLLEAYGIRPDRLAGHSIGELTAAHVAGVWDLADAARLVTARGRLMQALPPGGAMLAVDAAEDEVLPHLGPDVSLAAVNGPRAVVVSGTRAAVDAVAAAFADRRTKRLRVSHAFHSPLMEPMLAEFEKAARELRYAAPAIPVVTGTHATEDELCAPEYWVRHVREAVRFGDAVRALEDDGVRTFLELGPDAVLSAMGPHALADPERSAFVPALHRDRVEEVTFAALVATAHVRGLTADWQRMHEGTDARRVDLPTYAFQRQRLWLDDGPGAVADAGGLGQSPAGHPMLGAALTLAGADTVALTGRLSLATHPWLADHAVAGVVLVPGSAFVELALQAGDRAGSAHLEEITLERPLVLPPRGFVHLQVTAAAPDAAGRRQLTVHARPEDASGDWTRHATGVLAPPAAPEPAPLDVWPPEGAVPVEVGGLYDHLAEQGYGYGPLFRCLRAAWRLGDEVCAELVLPDADAADGFGLHPALLDSALHAIDLLDGQDPTVMTLPFAWEGVTLHATGATALRLRLTPHGSDHMTLGLYDVSGAPVAEAASLRVRQVTAEQLNAAAPAPGDLFALRWTPAEVTADGAASEPRTLTVTLDDTADGDLPARARGAAVRTLAALQEHLAEPADGTPLVVVTRSAVAVTADAAPDPAQAVVWGMVRSAAVEHPGRFVLADTDGDDASAAVLPAAVATGAPELALRRGAVYAPELTRIDGSTAAPAVPLDPEGTVLITGGTGSLGRLLARHLAEHHGVRHLLLAGRSGRTPDAEGWEEPVAPGARITVAACDTTDRAALAELLASVPEAHPLTAVVHAAGVLDDGLLTDLTATRTEAVMRPKTDAAWHLHELTRDLDLAAFVLFSSAAGTLGAAGQANYAAGNAFLDALAARRNAEGLPALSLGWGLWDTGDGMAAGLGEAELRRLARDGILPLPADRALALFDRALTTGGPSLLPIRVQVTEDAPALVRALEPAPAPARRAVRAVEAAPEETEPLARRLAGLGAADGRRLLVDTVCGHVADVLGHGSGGAVDAERPLGDLGVDSLAALELRNRLGAETGLRLSTTLTFDYPTSEALAQYLFEEMGGAGTDEELVDVEAEVVRLETLLGTVLGSDGLDDERRARVAVRLRALTARWDGSAQVTDPGKAGDTGEKGLEAATADELFGILDGELGSFG</sequence>
<keyword evidence="5 14" id="KW-0808">Transferase</keyword>
<dbReference type="GO" id="GO:0033068">
    <property type="term" value="P:macrolide biosynthetic process"/>
    <property type="evidence" value="ECO:0007669"/>
    <property type="project" value="UniProtKB-ARBA"/>
</dbReference>
<dbReference type="EC" id="2.3.1.111" evidence="14"/>
<keyword evidence="4" id="KW-0597">Phosphoprotein</keyword>
<feature type="domain" description="Carrier" evidence="11">
    <location>
        <begin position="1647"/>
        <end position="1722"/>
    </location>
</feature>
<dbReference type="PROSITE" id="PS50075">
    <property type="entry name" value="CARRIER"/>
    <property type="match status" value="2"/>
</dbReference>
<dbReference type="InterPro" id="IPR050091">
    <property type="entry name" value="PKS_NRPS_Biosynth_Enz"/>
</dbReference>
<dbReference type="InterPro" id="IPR049552">
    <property type="entry name" value="PKS_DH_N"/>
</dbReference>
<dbReference type="InterPro" id="IPR032821">
    <property type="entry name" value="PKS_assoc"/>
</dbReference>
<feature type="active site" description="Proton acceptor; for dehydratase activity" evidence="9">
    <location>
        <position position="957"/>
    </location>
</feature>
<evidence type="ECO:0000256" key="6">
    <source>
        <dbReference type="ARBA" id="ARBA00023194"/>
    </source>
</evidence>
<evidence type="ECO:0000259" key="13">
    <source>
        <dbReference type="PROSITE" id="PS52019"/>
    </source>
</evidence>
<dbReference type="InterPro" id="IPR049900">
    <property type="entry name" value="PKS_mFAS_DH"/>
</dbReference>
<gene>
    <name evidence="14" type="ordered locus">Sfla_0983</name>
</gene>
<dbReference type="GO" id="GO:0004315">
    <property type="term" value="F:3-oxoacyl-[acyl-carrier-protein] synthase activity"/>
    <property type="evidence" value="ECO:0007669"/>
    <property type="project" value="InterPro"/>
</dbReference>
<dbReference type="CDD" id="cd08956">
    <property type="entry name" value="KR_3_FAS_SDR_x"/>
    <property type="match status" value="2"/>
</dbReference>
<evidence type="ECO:0000256" key="1">
    <source>
        <dbReference type="ARBA" id="ARBA00001957"/>
    </source>
</evidence>
<accession>A0A8D4BDZ7</accession>
<dbReference type="PANTHER" id="PTHR43775">
    <property type="entry name" value="FATTY ACID SYNTHASE"/>
    <property type="match status" value="1"/>
</dbReference>
<feature type="region of interest" description="C-terminal hotdog fold" evidence="9">
    <location>
        <begin position="1061"/>
        <end position="1192"/>
    </location>
</feature>
<dbReference type="InterPro" id="IPR020807">
    <property type="entry name" value="PKS_DH"/>
</dbReference>
<dbReference type="InterPro" id="IPR020806">
    <property type="entry name" value="PKS_PP-bd"/>
</dbReference>
<dbReference type="KEGG" id="sfa:Sfla_0983"/>
<dbReference type="PROSITE" id="PS00606">
    <property type="entry name" value="KS3_1"/>
    <property type="match status" value="2"/>
</dbReference>
<dbReference type="GO" id="GO:0031177">
    <property type="term" value="F:phosphopantetheine binding"/>
    <property type="evidence" value="ECO:0007669"/>
    <property type="project" value="InterPro"/>
</dbReference>
<keyword evidence="6" id="KW-0045">Antibiotic biosynthesis</keyword>
<feature type="region of interest" description="N-terminal hotdog fold" evidence="9">
    <location>
        <begin position="926"/>
        <end position="1049"/>
    </location>
</feature>
<dbReference type="Pfam" id="PF21089">
    <property type="entry name" value="PKS_DH_N"/>
    <property type="match status" value="2"/>
</dbReference>
<dbReference type="InterPro" id="IPR016036">
    <property type="entry name" value="Malonyl_transacylase_ACP-bd"/>
</dbReference>
<dbReference type="OrthoDB" id="9778690at2"/>
<dbReference type="Gene3D" id="3.40.366.10">
    <property type="entry name" value="Malonyl-Coenzyme A Acyl Carrier Protein, domain 2"/>
    <property type="match status" value="2"/>
</dbReference>
<dbReference type="FunFam" id="1.10.1200.10:FF:000007">
    <property type="entry name" value="Probable polyketide synthase pks17"/>
    <property type="match status" value="2"/>
</dbReference>
<evidence type="ECO:0000256" key="7">
    <source>
        <dbReference type="ARBA" id="ARBA00023268"/>
    </source>
</evidence>
<dbReference type="FunFam" id="3.40.366.10:FF:000002">
    <property type="entry name" value="Probable polyketide synthase 2"/>
    <property type="match status" value="1"/>
</dbReference>
<feature type="coiled-coil region" evidence="10">
    <location>
        <begin position="5"/>
        <end position="32"/>
    </location>
</feature>
<feature type="active site" description="Proton acceptor; for dehydratase activity" evidence="9">
    <location>
        <position position="2664"/>
    </location>
</feature>
<dbReference type="GO" id="GO:0006633">
    <property type="term" value="P:fatty acid biosynthetic process"/>
    <property type="evidence" value="ECO:0007669"/>
    <property type="project" value="InterPro"/>
</dbReference>
<dbReference type="SMART" id="SM00825">
    <property type="entry name" value="PKS_KS"/>
    <property type="match status" value="2"/>
</dbReference>
<dbReference type="InterPro" id="IPR016035">
    <property type="entry name" value="Acyl_Trfase/lysoPLipase"/>
</dbReference>
<evidence type="ECO:0000256" key="5">
    <source>
        <dbReference type="ARBA" id="ARBA00022679"/>
    </source>
</evidence>
<dbReference type="InterPro" id="IPR014031">
    <property type="entry name" value="Ketoacyl_synth_C"/>
</dbReference>
<dbReference type="GO" id="GO:0047879">
    <property type="term" value="F:erythronolide synthase activity"/>
    <property type="evidence" value="ECO:0007669"/>
    <property type="project" value="UniProtKB-EC"/>
</dbReference>
<dbReference type="InterPro" id="IPR001227">
    <property type="entry name" value="Ac_transferase_dom_sf"/>
</dbReference>
<dbReference type="Pfam" id="PF14765">
    <property type="entry name" value="PS-DH"/>
    <property type="match status" value="2"/>
</dbReference>
<keyword evidence="7" id="KW-0511">Multifunctional enzyme</keyword>
<dbReference type="SUPFAM" id="SSF55048">
    <property type="entry name" value="Probable ACP-binding domain of malonyl-CoA ACP transacylase"/>
    <property type="match status" value="2"/>
</dbReference>
<dbReference type="Pfam" id="PF00109">
    <property type="entry name" value="ketoacyl-synt"/>
    <property type="match status" value="2"/>
</dbReference>
<dbReference type="Pfam" id="PF08659">
    <property type="entry name" value="KR"/>
    <property type="match status" value="2"/>
</dbReference>
<dbReference type="InterPro" id="IPR020841">
    <property type="entry name" value="PKS_Beta-ketoAc_synthase_dom"/>
</dbReference>
<evidence type="ECO:0000256" key="8">
    <source>
        <dbReference type="ARBA" id="ARBA00023315"/>
    </source>
</evidence>
<dbReference type="SMART" id="SM00822">
    <property type="entry name" value="PKS_KR"/>
    <property type="match status" value="2"/>
</dbReference>
<reference evidence="14 15" key="1">
    <citation type="submission" date="2011-01" db="EMBL/GenBank/DDBJ databases">
        <title>Complete sequence of chromosome of Streptomyces flavogriseus ATCC 33331.</title>
        <authorList>
            <consortium name="US DOE Joint Genome Institute"/>
            <person name="Lucas S."/>
            <person name="Copeland A."/>
            <person name="Lapidus A."/>
            <person name="Cheng J.-F."/>
            <person name="Goodwin L."/>
            <person name="Pitluck S."/>
            <person name="Davenport K."/>
            <person name="Detter J.C."/>
            <person name="Han C."/>
            <person name="Tapia R."/>
            <person name="Land M."/>
            <person name="Hauser L."/>
            <person name="Kyrpides N."/>
            <person name="Ivanova N."/>
            <person name="Ovchinnikova G."/>
            <person name="Pagani I."/>
            <person name="Brumm P."/>
            <person name="Mead D."/>
            <person name="Woyke T."/>
        </authorList>
    </citation>
    <scope>NUCLEOTIDE SEQUENCE [LARGE SCALE GENOMIC DNA]</scope>
    <source>
        <strain evidence="15">ATCC 33331 / IAF-45CD</strain>
    </source>
</reference>
<evidence type="ECO:0000259" key="12">
    <source>
        <dbReference type="PROSITE" id="PS52004"/>
    </source>
</evidence>